<feature type="transmembrane region" description="Helical" evidence="1">
    <location>
        <begin position="6"/>
        <end position="26"/>
    </location>
</feature>
<gene>
    <name evidence="2" type="ORF">RhiirC2_798758</name>
</gene>
<name>A0A2N1M615_9GLOM</name>
<proteinExistence type="predicted"/>
<evidence type="ECO:0000313" key="2">
    <source>
        <dbReference type="EMBL" id="PKK57048.1"/>
    </source>
</evidence>
<evidence type="ECO:0000313" key="3">
    <source>
        <dbReference type="Proteomes" id="UP000233469"/>
    </source>
</evidence>
<sequence length="64" mass="7481">MFATGYLQIGWDGAVAIFLSSYYCYLRLPPKNYEIYAINNFDWMKSVIIVEEAGLTYKFRINVV</sequence>
<accession>A0A2N1M615</accession>
<reference evidence="2 3" key="1">
    <citation type="submission" date="2016-04" db="EMBL/GenBank/DDBJ databases">
        <title>Genome analyses suggest a sexual origin of heterokaryosis in a supposedly ancient asexual fungus.</title>
        <authorList>
            <person name="Ropars J."/>
            <person name="Sedzielewska K."/>
            <person name="Noel J."/>
            <person name="Charron P."/>
            <person name="Farinelli L."/>
            <person name="Marton T."/>
            <person name="Kruger M."/>
            <person name="Pelin A."/>
            <person name="Brachmann A."/>
            <person name="Corradi N."/>
        </authorList>
    </citation>
    <scope>NUCLEOTIDE SEQUENCE [LARGE SCALE GENOMIC DNA]</scope>
    <source>
        <strain evidence="2 3">C2</strain>
    </source>
</reference>
<organism evidence="2 3">
    <name type="scientific">Rhizophagus irregularis</name>
    <dbReference type="NCBI Taxonomy" id="588596"/>
    <lineage>
        <taxon>Eukaryota</taxon>
        <taxon>Fungi</taxon>
        <taxon>Fungi incertae sedis</taxon>
        <taxon>Mucoromycota</taxon>
        <taxon>Glomeromycotina</taxon>
        <taxon>Glomeromycetes</taxon>
        <taxon>Glomerales</taxon>
        <taxon>Glomeraceae</taxon>
        <taxon>Rhizophagus</taxon>
    </lineage>
</organism>
<keyword evidence="1" id="KW-1133">Transmembrane helix</keyword>
<comment type="caution">
    <text evidence="2">The sequence shown here is derived from an EMBL/GenBank/DDBJ whole genome shotgun (WGS) entry which is preliminary data.</text>
</comment>
<dbReference type="AlphaFoldDB" id="A0A2N1M615"/>
<dbReference type="EMBL" id="LLXL01004805">
    <property type="protein sequence ID" value="PKK57048.1"/>
    <property type="molecule type" value="Genomic_DNA"/>
</dbReference>
<dbReference type="Proteomes" id="UP000233469">
    <property type="component" value="Unassembled WGS sequence"/>
</dbReference>
<evidence type="ECO:0000256" key="1">
    <source>
        <dbReference type="SAM" id="Phobius"/>
    </source>
</evidence>
<keyword evidence="1" id="KW-0472">Membrane</keyword>
<reference evidence="2 3" key="2">
    <citation type="submission" date="2017-10" db="EMBL/GenBank/DDBJ databases">
        <title>Extensive intraspecific genome diversity in a model arbuscular mycorrhizal fungus.</title>
        <authorList>
            <person name="Chen E.C.H."/>
            <person name="Morin E."/>
            <person name="Baudet D."/>
            <person name="Noel J."/>
            <person name="Ndikumana S."/>
            <person name="Charron P."/>
            <person name="St-Onge C."/>
            <person name="Giorgi J."/>
            <person name="Grigoriev I.V."/>
            <person name="Roux C."/>
            <person name="Martin F.M."/>
            <person name="Corradi N."/>
        </authorList>
    </citation>
    <scope>NUCLEOTIDE SEQUENCE [LARGE SCALE GENOMIC DNA]</scope>
    <source>
        <strain evidence="2 3">C2</strain>
    </source>
</reference>
<keyword evidence="1" id="KW-0812">Transmembrane</keyword>
<protein>
    <submittedName>
        <fullName evidence="2">Uncharacterized protein</fullName>
    </submittedName>
</protein>